<evidence type="ECO:0000313" key="2">
    <source>
        <dbReference type="EMBL" id="MFB9832615.1"/>
    </source>
</evidence>
<comment type="caution">
    <text evidence="2">The sequence shown here is derived from an EMBL/GenBank/DDBJ whole genome shotgun (WGS) entry which is preliminary data.</text>
</comment>
<protein>
    <submittedName>
        <fullName evidence="2">Uncharacterized protein</fullName>
    </submittedName>
</protein>
<dbReference type="EMBL" id="JBHLZP010000055">
    <property type="protein sequence ID" value="MFB9832615.1"/>
    <property type="molecule type" value="Genomic_DNA"/>
</dbReference>
<feature type="region of interest" description="Disordered" evidence="1">
    <location>
        <begin position="14"/>
        <end position="47"/>
    </location>
</feature>
<accession>A0ABV5YC58</accession>
<gene>
    <name evidence="2" type="ORF">ACFFNX_10495</name>
</gene>
<feature type="compositionally biased region" description="Basic and acidic residues" evidence="1">
    <location>
        <begin position="37"/>
        <end position="47"/>
    </location>
</feature>
<dbReference type="Proteomes" id="UP001589627">
    <property type="component" value="Unassembled WGS sequence"/>
</dbReference>
<dbReference type="RefSeq" id="WP_378198644.1">
    <property type="nucleotide sequence ID" value="NZ_JBHLZP010000055.1"/>
</dbReference>
<sequence length="47" mass="5286">MEYVRSTLGEVAWQDGLTPEPPADERIPNPCTAFDGGDERHRARQDT</sequence>
<organism evidence="2 3">
    <name type="scientific">Actinoallomurus acaciae</name>
    <dbReference type="NCBI Taxonomy" id="502577"/>
    <lineage>
        <taxon>Bacteria</taxon>
        <taxon>Bacillati</taxon>
        <taxon>Actinomycetota</taxon>
        <taxon>Actinomycetes</taxon>
        <taxon>Streptosporangiales</taxon>
        <taxon>Thermomonosporaceae</taxon>
        <taxon>Actinoallomurus</taxon>
    </lineage>
</organism>
<evidence type="ECO:0000256" key="1">
    <source>
        <dbReference type="SAM" id="MobiDB-lite"/>
    </source>
</evidence>
<reference evidence="2 3" key="1">
    <citation type="submission" date="2024-09" db="EMBL/GenBank/DDBJ databases">
        <authorList>
            <person name="Sun Q."/>
            <person name="Mori K."/>
        </authorList>
    </citation>
    <scope>NUCLEOTIDE SEQUENCE [LARGE SCALE GENOMIC DNA]</scope>
    <source>
        <strain evidence="2 3">TBRC 0563</strain>
    </source>
</reference>
<evidence type="ECO:0000313" key="3">
    <source>
        <dbReference type="Proteomes" id="UP001589627"/>
    </source>
</evidence>
<keyword evidence="3" id="KW-1185">Reference proteome</keyword>
<name>A0ABV5YC58_9ACTN</name>
<proteinExistence type="predicted"/>